<dbReference type="InterPro" id="IPR045974">
    <property type="entry name" value="DUF5930"/>
</dbReference>
<evidence type="ECO:0000259" key="4">
    <source>
        <dbReference type="Pfam" id="PF19353"/>
    </source>
</evidence>
<keyword evidence="2" id="KW-0472">Membrane</keyword>
<dbReference type="CDD" id="cd12797">
    <property type="entry name" value="M23_peptidase"/>
    <property type="match status" value="1"/>
</dbReference>
<keyword evidence="2" id="KW-1133">Transmembrane helix</keyword>
<feature type="domain" description="M23ase beta-sheet core" evidence="3">
    <location>
        <begin position="303"/>
        <end position="396"/>
    </location>
</feature>
<sequence length="409" mass="44715">MAKWSANLKAAFNKAFPERQIYHRSGGTVRYISVSPWQQAIFAAGIAALAGWTIFATGSFVLSGGGSALSGNPDGRELAKYERWVQELRAKDALSRSLLEERTDAFQKETVEWEERQKALEDLYKQLKGEDDLETSSLKGDGASLLVQASIEEADSRQSREPVRITAQFETASSRGSVRSLKMDQERILDEAEDIATERTERARGILALTSVGSDRIVASSETGGPFISLANATSGPDLSSLSLTDTTFYSRLSQTQARVAEMLYYEDIVSSLPLGIPVGVPYRLTSNYGVRVDPFKKRPGWHNGIDMAAYHAAPIVAAGPGVISYAGPRSGYGRLVEIDHGHGFKSRYGHLSGITVKKGQTVEVGDLVGKMGTTGRSTGDHLHFEVWFNGKPYDPIKFLKAGRHVHQE</sequence>
<dbReference type="PATRIC" id="fig|1280952.3.peg.2888"/>
<dbReference type="GO" id="GO:0004222">
    <property type="term" value="F:metalloendopeptidase activity"/>
    <property type="evidence" value="ECO:0007669"/>
    <property type="project" value="TreeGrafter"/>
</dbReference>
<evidence type="ECO:0000256" key="1">
    <source>
        <dbReference type="ARBA" id="ARBA00022729"/>
    </source>
</evidence>
<proteinExistence type="predicted"/>
<reference evidence="5 6" key="1">
    <citation type="journal article" date="2014" name="Antonie Van Leeuwenhoek">
        <title>Hyphomonas beringensis sp. nov. and Hyphomonas chukchiensis sp. nov., isolated from surface seawater of the Bering Sea and Chukchi Sea.</title>
        <authorList>
            <person name="Li C."/>
            <person name="Lai Q."/>
            <person name="Li G."/>
            <person name="Dong C."/>
            <person name="Wang J."/>
            <person name="Liao Y."/>
            <person name="Shao Z."/>
        </authorList>
    </citation>
    <scope>NUCLEOTIDE SEQUENCE [LARGE SCALE GENOMIC DNA]</scope>
    <source>
        <strain evidence="5 6">VP2</strain>
    </source>
</reference>
<keyword evidence="6" id="KW-1185">Reference proteome</keyword>
<dbReference type="eggNOG" id="COG0739">
    <property type="taxonomic scope" value="Bacteria"/>
</dbReference>
<dbReference type="EMBL" id="ARYJ01000011">
    <property type="protein sequence ID" value="KCZ86807.1"/>
    <property type="molecule type" value="Genomic_DNA"/>
</dbReference>
<gene>
    <name evidence="5" type="ORF">HJA_14439</name>
</gene>
<evidence type="ECO:0000313" key="5">
    <source>
        <dbReference type="EMBL" id="KCZ86807.1"/>
    </source>
</evidence>
<dbReference type="FunFam" id="2.70.70.10:FF:000006">
    <property type="entry name" value="M23 family peptidase"/>
    <property type="match status" value="1"/>
</dbReference>
<organism evidence="5 6">
    <name type="scientific">Hyphomonas jannaschiana VP2</name>
    <dbReference type="NCBI Taxonomy" id="1280952"/>
    <lineage>
        <taxon>Bacteria</taxon>
        <taxon>Pseudomonadati</taxon>
        <taxon>Pseudomonadota</taxon>
        <taxon>Alphaproteobacteria</taxon>
        <taxon>Hyphomonadales</taxon>
        <taxon>Hyphomonadaceae</taxon>
        <taxon>Hyphomonas</taxon>
    </lineage>
</organism>
<evidence type="ECO:0000313" key="6">
    <source>
        <dbReference type="Proteomes" id="UP000024816"/>
    </source>
</evidence>
<dbReference type="InterPro" id="IPR050570">
    <property type="entry name" value="Cell_wall_metabolism_enzyme"/>
</dbReference>
<protein>
    <submittedName>
        <fullName evidence="5">M23 family peptidase</fullName>
    </submittedName>
</protein>
<dbReference type="SUPFAM" id="SSF51261">
    <property type="entry name" value="Duplicated hybrid motif"/>
    <property type="match status" value="1"/>
</dbReference>
<keyword evidence="2" id="KW-0812">Transmembrane</keyword>
<evidence type="ECO:0000256" key="2">
    <source>
        <dbReference type="SAM" id="Phobius"/>
    </source>
</evidence>
<dbReference type="OrthoDB" id="9805070at2"/>
<dbReference type="RefSeq" id="WP_035583551.1">
    <property type="nucleotide sequence ID" value="NZ_ARYJ01000011.1"/>
</dbReference>
<feature type="domain" description="DUF5930" evidence="4">
    <location>
        <begin position="4"/>
        <end position="89"/>
    </location>
</feature>
<dbReference type="STRING" id="1280952.HJA_14439"/>
<name>A0A059F888_9PROT</name>
<dbReference type="Pfam" id="PF19353">
    <property type="entry name" value="DUF5930"/>
    <property type="match status" value="1"/>
</dbReference>
<evidence type="ECO:0000259" key="3">
    <source>
        <dbReference type="Pfam" id="PF01551"/>
    </source>
</evidence>
<keyword evidence="1" id="KW-0732">Signal</keyword>
<dbReference type="Proteomes" id="UP000024816">
    <property type="component" value="Unassembled WGS sequence"/>
</dbReference>
<dbReference type="AlphaFoldDB" id="A0A059F888"/>
<dbReference type="PANTHER" id="PTHR21666:SF289">
    <property type="entry name" value="L-ALA--D-GLU ENDOPEPTIDASE"/>
    <property type="match status" value="1"/>
</dbReference>
<comment type="caution">
    <text evidence="5">The sequence shown here is derived from an EMBL/GenBank/DDBJ whole genome shotgun (WGS) entry which is preliminary data.</text>
</comment>
<dbReference type="PANTHER" id="PTHR21666">
    <property type="entry name" value="PEPTIDASE-RELATED"/>
    <property type="match status" value="1"/>
</dbReference>
<dbReference type="Gene3D" id="2.70.70.10">
    <property type="entry name" value="Glucose Permease (Domain IIA)"/>
    <property type="match status" value="1"/>
</dbReference>
<feature type="transmembrane region" description="Helical" evidence="2">
    <location>
        <begin position="40"/>
        <end position="62"/>
    </location>
</feature>
<accession>A0A059F888</accession>
<dbReference type="InterPro" id="IPR016047">
    <property type="entry name" value="M23ase_b-sheet_dom"/>
</dbReference>
<dbReference type="Pfam" id="PF01551">
    <property type="entry name" value="Peptidase_M23"/>
    <property type="match status" value="1"/>
</dbReference>
<dbReference type="InterPro" id="IPR011055">
    <property type="entry name" value="Dup_hybrid_motif"/>
</dbReference>